<name>A0A7D9H103_DEKBR</name>
<keyword evidence="5 11" id="KW-0378">Hydrolase</keyword>
<dbReference type="CDD" id="cd01517">
    <property type="entry name" value="PAP_phosphatase"/>
    <property type="match status" value="1"/>
</dbReference>
<sequence length="352" mass="38373">MSFVKEAYIAQLAVKRASLLTKRIADEHLQRGIEKKDKSPVTIGDFAAQAVIIHSILKNFPEDLIVGEEDSSLIKSQHLEPKILKKIDWVQKSDSVSNDKLGVITNAEELCLAVDKGNSKGGHKGRIWALDPIDGTSGFLRGAQYAVCLALIVDGVVQVGVVGCPHLPHSLYEKDSKIGGIYTAVKGQGAYFQDLAAAVTSPYDSSHPIHLHNDYDFSKARVVEGVEKGHSSHELQSLIESKLKIAQPPVRLDSQVKYCAVANGDAEIYLRLPTSLSYREKIWDHASGWLLVHESGGIVTDIFGNKLDFGSGRTLNSQGVIAATATLHPEIIKTVKDLVGEHGQMLYRFCSA</sequence>
<feature type="binding site" evidence="10">
    <location>
        <position position="68"/>
    </location>
    <ligand>
        <name>Mg(2+)</name>
        <dbReference type="ChEBI" id="CHEBI:18420"/>
        <label>1</label>
        <note>catalytic</note>
    </ligand>
</feature>
<comment type="cofactor">
    <cofactor evidence="1 10 11">
        <name>Mg(2+)</name>
        <dbReference type="ChEBI" id="CHEBI:18420"/>
    </cofactor>
</comment>
<protein>
    <recommendedName>
        <fullName evidence="3 11">3'(2'),5'-bisphosphate nucleotidase</fullName>
        <ecNumber evidence="3 11">3.1.3.7</ecNumber>
    </recommendedName>
</protein>
<reference evidence="12 13" key="1">
    <citation type="submission" date="2019-07" db="EMBL/GenBank/DDBJ databases">
        <authorList>
            <person name="Friedrich A."/>
            <person name="Schacherer J."/>
        </authorList>
    </citation>
    <scope>NUCLEOTIDE SEQUENCE [LARGE SCALE GENOMIC DNA]</scope>
</reference>
<dbReference type="InterPro" id="IPR000760">
    <property type="entry name" value="Inositol_monophosphatase-like"/>
</dbReference>
<evidence type="ECO:0000256" key="11">
    <source>
        <dbReference type="RuleBase" id="RU368076"/>
    </source>
</evidence>
<comment type="similarity">
    <text evidence="2 11">Belongs to the inositol monophosphatase superfamily.</text>
</comment>
<dbReference type="GO" id="GO:0046854">
    <property type="term" value="P:phosphatidylinositol phosphate biosynthetic process"/>
    <property type="evidence" value="ECO:0007669"/>
    <property type="project" value="InterPro"/>
</dbReference>
<dbReference type="InterPro" id="IPR020583">
    <property type="entry name" value="Inositol_monoP_metal-BS"/>
</dbReference>
<dbReference type="PRINTS" id="PR00377">
    <property type="entry name" value="IMPHPHTASES"/>
</dbReference>
<evidence type="ECO:0000256" key="6">
    <source>
        <dbReference type="ARBA" id="ARBA00022842"/>
    </source>
</evidence>
<comment type="function">
    <text evidence="11">Converts adenosine 3'-phosphate 5'-phosphosulfate (PAPS) to adenosine 5'-phosphosulfate (APS) and 3'(2')-phosphoadenosine 5'-phosphate (PAP) to AMP.</text>
</comment>
<gene>
    <name evidence="12" type="primary">MET22</name>
    <name evidence="12" type="ORF">DEBR0S2_18558G</name>
</gene>
<evidence type="ECO:0000256" key="1">
    <source>
        <dbReference type="ARBA" id="ARBA00001946"/>
    </source>
</evidence>
<dbReference type="Proteomes" id="UP000478008">
    <property type="component" value="Unassembled WGS sequence"/>
</dbReference>
<evidence type="ECO:0000313" key="12">
    <source>
        <dbReference type="EMBL" id="VUG17888.1"/>
    </source>
</evidence>
<feature type="binding site" evidence="10">
    <location>
        <position position="134"/>
    </location>
    <ligand>
        <name>Mg(2+)</name>
        <dbReference type="ChEBI" id="CHEBI:18420"/>
        <label>1</label>
        <note>catalytic</note>
    </ligand>
</feature>
<evidence type="ECO:0000313" key="13">
    <source>
        <dbReference type="Proteomes" id="UP000478008"/>
    </source>
</evidence>
<dbReference type="SUPFAM" id="SSF56655">
    <property type="entry name" value="Carbohydrate phosphatase"/>
    <property type="match status" value="1"/>
</dbReference>
<keyword evidence="13" id="KW-1185">Reference proteome</keyword>
<comment type="catalytic activity">
    <reaction evidence="9">
        <text>3'-phosphoadenylyl sulfate + H2O = adenosine 5'-phosphosulfate + phosphate</text>
        <dbReference type="Rhea" id="RHEA:77639"/>
        <dbReference type="ChEBI" id="CHEBI:15377"/>
        <dbReference type="ChEBI" id="CHEBI:43474"/>
        <dbReference type="ChEBI" id="CHEBI:58243"/>
        <dbReference type="ChEBI" id="CHEBI:58339"/>
        <dbReference type="EC" id="3.1.3.7"/>
    </reaction>
    <physiologicalReaction direction="left-to-right" evidence="9">
        <dbReference type="Rhea" id="RHEA:77640"/>
    </physiologicalReaction>
</comment>
<dbReference type="EC" id="3.1.3.7" evidence="3 11"/>
<dbReference type="FunFam" id="3.40.190.80:FF:000003">
    <property type="entry name" value="PAP-specific phosphatase HAL2-like"/>
    <property type="match status" value="1"/>
</dbReference>
<keyword evidence="6 10" id="KW-0460">Magnesium</keyword>
<organism evidence="12 13">
    <name type="scientific">Dekkera bruxellensis</name>
    <name type="common">Brettanomyces custersii</name>
    <dbReference type="NCBI Taxonomy" id="5007"/>
    <lineage>
        <taxon>Eukaryota</taxon>
        <taxon>Fungi</taxon>
        <taxon>Dikarya</taxon>
        <taxon>Ascomycota</taxon>
        <taxon>Saccharomycotina</taxon>
        <taxon>Pichiomycetes</taxon>
        <taxon>Pichiales</taxon>
        <taxon>Pichiaceae</taxon>
        <taxon>Brettanomyces</taxon>
    </lineage>
</organism>
<dbReference type="NCBIfam" id="TIGR01330">
    <property type="entry name" value="bisphos_HAL2"/>
    <property type="match status" value="1"/>
</dbReference>
<feature type="binding site" evidence="10">
    <location>
        <position position="131"/>
    </location>
    <ligand>
        <name>Mg(2+)</name>
        <dbReference type="ChEBI" id="CHEBI:18420"/>
        <label>1</label>
        <note>catalytic</note>
    </ligand>
</feature>
<dbReference type="GO" id="GO:0008441">
    <property type="term" value="F:3'(2'),5'-bisphosphate nucleotidase activity"/>
    <property type="evidence" value="ECO:0007669"/>
    <property type="project" value="UniProtKB-UniRule"/>
</dbReference>
<dbReference type="Pfam" id="PF00459">
    <property type="entry name" value="Inositol_P"/>
    <property type="match status" value="1"/>
</dbReference>
<dbReference type="GO" id="GO:0046872">
    <property type="term" value="F:metal ion binding"/>
    <property type="evidence" value="ECO:0007669"/>
    <property type="project" value="UniProtKB-UniRule"/>
</dbReference>
<evidence type="ECO:0000256" key="5">
    <source>
        <dbReference type="ARBA" id="ARBA00022801"/>
    </source>
</evidence>
<dbReference type="InterPro" id="IPR020550">
    <property type="entry name" value="Inositol_monophosphatase_CS"/>
</dbReference>
<dbReference type="PROSITE" id="PS00630">
    <property type="entry name" value="IMP_2"/>
    <property type="match status" value="1"/>
</dbReference>
<feature type="binding site" evidence="10">
    <location>
        <position position="284"/>
    </location>
    <ligand>
        <name>Mg(2+)</name>
        <dbReference type="ChEBI" id="CHEBI:18420"/>
        <label>1</label>
        <note>catalytic</note>
    </ligand>
</feature>
<comment type="catalytic activity">
    <reaction evidence="7">
        <text>adenosine 2',5'-bisphosphate + H2O = AMP + phosphate</text>
        <dbReference type="Rhea" id="RHEA:77643"/>
        <dbReference type="ChEBI" id="CHEBI:15377"/>
        <dbReference type="ChEBI" id="CHEBI:43474"/>
        <dbReference type="ChEBI" id="CHEBI:194156"/>
        <dbReference type="ChEBI" id="CHEBI:456215"/>
        <dbReference type="EC" id="3.1.3.7"/>
    </reaction>
    <physiologicalReaction direction="left-to-right" evidence="7">
        <dbReference type="Rhea" id="RHEA:77644"/>
    </physiologicalReaction>
</comment>
<dbReference type="Gene3D" id="3.40.190.80">
    <property type="match status" value="1"/>
</dbReference>
<dbReference type="PANTHER" id="PTHR43200">
    <property type="entry name" value="PHOSPHATASE"/>
    <property type="match status" value="1"/>
</dbReference>
<dbReference type="Gene3D" id="3.30.540.10">
    <property type="entry name" value="Fructose-1,6-Bisphosphatase, subunit A, domain 1"/>
    <property type="match status" value="1"/>
</dbReference>
<evidence type="ECO:0000256" key="2">
    <source>
        <dbReference type="ARBA" id="ARBA00009759"/>
    </source>
</evidence>
<dbReference type="InterPro" id="IPR006239">
    <property type="entry name" value="DPNP"/>
</dbReference>
<evidence type="ECO:0000256" key="4">
    <source>
        <dbReference type="ARBA" id="ARBA00022723"/>
    </source>
</evidence>
<accession>A0A7D9H103</accession>
<proteinExistence type="inferred from homology"/>
<dbReference type="GO" id="GO:0000103">
    <property type="term" value="P:sulfate assimilation"/>
    <property type="evidence" value="ECO:0007669"/>
    <property type="project" value="TreeGrafter"/>
</dbReference>
<evidence type="ECO:0000256" key="7">
    <source>
        <dbReference type="ARBA" id="ARBA00044466"/>
    </source>
</evidence>
<evidence type="ECO:0000256" key="8">
    <source>
        <dbReference type="ARBA" id="ARBA00044479"/>
    </source>
</evidence>
<feature type="binding site" evidence="10">
    <location>
        <position position="133"/>
    </location>
    <ligand>
        <name>Mg(2+)</name>
        <dbReference type="ChEBI" id="CHEBI:18420"/>
        <label>1</label>
        <note>catalytic</note>
    </ligand>
</feature>
<dbReference type="PANTHER" id="PTHR43200:SF6">
    <property type="entry name" value="3'(2'),5'-BISPHOSPHATE NUCLEOTIDASE"/>
    <property type="match status" value="1"/>
</dbReference>
<evidence type="ECO:0000256" key="10">
    <source>
        <dbReference type="PIRSR" id="PIRSR600760-2"/>
    </source>
</evidence>
<keyword evidence="4 10" id="KW-0479">Metal-binding</keyword>
<dbReference type="GO" id="GO:0043647">
    <property type="term" value="P:inositol phosphate metabolic process"/>
    <property type="evidence" value="ECO:0007669"/>
    <property type="project" value="UniProtKB-UniRule"/>
</dbReference>
<dbReference type="AlphaFoldDB" id="A0A7D9H103"/>
<dbReference type="InterPro" id="IPR051090">
    <property type="entry name" value="Inositol_monoP_superfamily"/>
</dbReference>
<dbReference type="EMBL" id="CABFWN010000002">
    <property type="protein sequence ID" value="VUG17888.1"/>
    <property type="molecule type" value="Genomic_DNA"/>
</dbReference>
<evidence type="ECO:0000256" key="3">
    <source>
        <dbReference type="ARBA" id="ARBA00012633"/>
    </source>
</evidence>
<comment type="catalytic activity">
    <reaction evidence="8">
        <text>adenosine 3',5'-bisphosphate + H2O = AMP + phosphate</text>
        <dbReference type="Rhea" id="RHEA:10040"/>
        <dbReference type="ChEBI" id="CHEBI:15377"/>
        <dbReference type="ChEBI" id="CHEBI:43474"/>
        <dbReference type="ChEBI" id="CHEBI:58343"/>
        <dbReference type="ChEBI" id="CHEBI:456215"/>
        <dbReference type="EC" id="3.1.3.7"/>
    </reaction>
    <physiologicalReaction direction="left-to-right" evidence="8">
        <dbReference type="Rhea" id="RHEA:10041"/>
    </physiologicalReaction>
</comment>
<evidence type="ECO:0000256" key="9">
    <source>
        <dbReference type="ARBA" id="ARBA00044484"/>
    </source>
</evidence>
<dbReference type="PROSITE" id="PS00629">
    <property type="entry name" value="IMP_1"/>
    <property type="match status" value="1"/>
</dbReference>